<dbReference type="OrthoDB" id="9799199at2"/>
<dbReference type="InterPro" id="IPR000374">
    <property type="entry name" value="PC_trans"/>
</dbReference>
<comment type="pathway">
    <text evidence="3 18">Phospholipid metabolism; CDP-diacylglycerol biosynthesis; CDP-diacylglycerol from sn-glycerol 3-phosphate: step 3/3.</text>
</comment>
<evidence type="ECO:0000256" key="2">
    <source>
        <dbReference type="ARBA" id="ARBA00004651"/>
    </source>
</evidence>
<evidence type="ECO:0000256" key="5">
    <source>
        <dbReference type="ARBA" id="ARBA00010185"/>
    </source>
</evidence>
<name>A0A3D8JAZ8_9HELI</name>
<keyword evidence="16" id="KW-0594">Phospholipid biosynthesis</keyword>
<dbReference type="PROSITE" id="PS01315">
    <property type="entry name" value="CDS"/>
    <property type="match status" value="1"/>
</dbReference>
<comment type="pathway">
    <text evidence="4">Lipid metabolism.</text>
</comment>
<evidence type="ECO:0000256" key="15">
    <source>
        <dbReference type="ARBA" id="ARBA00023136"/>
    </source>
</evidence>
<dbReference type="UniPathway" id="UPA00557">
    <property type="reaction ID" value="UER00614"/>
</dbReference>
<dbReference type="GO" id="GO:0016024">
    <property type="term" value="P:CDP-diacylglycerol biosynthetic process"/>
    <property type="evidence" value="ECO:0007669"/>
    <property type="project" value="UniProtKB-UniPathway"/>
</dbReference>
<comment type="catalytic activity">
    <reaction evidence="1 18">
        <text>a 1,2-diacyl-sn-glycero-3-phosphate + CTP + H(+) = a CDP-1,2-diacyl-sn-glycerol + diphosphate</text>
        <dbReference type="Rhea" id="RHEA:16229"/>
        <dbReference type="ChEBI" id="CHEBI:15378"/>
        <dbReference type="ChEBI" id="CHEBI:33019"/>
        <dbReference type="ChEBI" id="CHEBI:37563"/>
        <dbReference type="ChEBI" id="CHEBI:58332"/>
        <dbReference type="ChEBI" id="CHEBI:58608"/>
        <dbReference type="EC" id="2.7.7.41"/>
    </reaction>
</comment>
<evidence type="ECO:0000256" key="18">
    <source>
        <dbReference type="RuleBase" id="RU003938"/>
    </source>
</evidence>
<dbReference type="PANTHER" id="PTHR46382">
    <property type="entry name" value="PHOSPHATIDATE CYTIDYLYLTRANSFERASE"/>
    <property type="match status" value="1"/>
</dbReference>
<comment type="subcellular location">
    <subcellularLocation>
        <location evidence="2">Cell membrane</location>
        <topology evidence="2">Multi-pass membrane protein</topology>
    </subcellularLocation>
</comment>
<comment type="caution">
    <text evidence="20">The sequence shown here is derived from an EMBL/GenBank/DDBJ whole genome shotgun (WGS) entry which is preliminary data.</text>
</comment>
<evidence type="ECO:0000256" key="14">
    <source>
        <dbReference type="ARBA" id="ARBA00023098"/>
    </source>
</evidence>
<sequence>MGLKNAIFSDKKRYITGISLIIALTLLLWINNSYLIWFVLGIAFFIGLVESLRLFKCPNHPIIFLFAILIWIGALFNARPLESGIFFTMLLAGFLAYKQSIESKYLLAFIYPTLPFLILYATYRDFGIEAIIWLIATIAICDSAAYFGGRAFGKTPFSPTSPKKTIEGVVVGVIFAVSIGSILGIGVFHQNFFVSLFISLIVAISGVLGDLYESYLKRQAGLKDSGNILPGHGGILDRFDAVLFGGIAMHFLLYFFSSQPNQMIVF</sequence>
<dbReference type="Proteomes" id="UP000256695">
    <property type="component" value="Unassembled WGS sequence"/>
</dbReference>
<keyword evidence="9" id="KW-0444">Lipid biosynthesis</keyword>
<feature type="transmembrane region" description="Helical" evidence="19">
    <location>
        <begin position="169"/>
        <end position="188"/>
    </location>
</feature>
<evidence type="ECO:0000256" key="17">
    <source>
        <dbReference type="ARBA" id="ARBA00023264"/>
    </source>
</evidence>
<proteinExistence type="inferred from homology"/>
<keyword evidence="8" id="KW-1003">Cell membrane</keyword>
<evidence type="ECO:0000256" key="9">
    <source>
        <dbReference type="ARBA" id="ARBA00022516"/>
    </source>
</evidence>
<dbReference type="EC" id="2.7.7.41" evidence="6 18"/>
<reference evidence="20 21" key="1">
    <citation type="submission" date="2018-04" db="EMBL/GenBank/DDBJ databases">
        <title>Novel Campyloabacter and Helicobacter Species and Strains.</title>
        <authorList>
            <person name="Mannion A.J."/>
            <person name="Shen Z."/>
            <person name="Fox J.G."/>
        </authorList>
    </citation>
    <scope>NUCLEOTIDE SEQUENCE [LARGE SCALE GENOMIC DNA]</scope>
    <source>
        <strain evidence="20 21">MIT 04-9362</strain>
    </source>
</reference>
<dbReference type="PANTHER" id="PTHR46382:SF1">
    <property type="entry name" value="PHOSPHATIDATE CYTIDYLYLTRANSFERASE"/>
    <property type="match status" value="1"/>
</dbReference>
<keyword evidence="13 19" id="KW-1133">Transmembrane helix</keyword>
<feature type="transmembrane region" description="Helical" evidence="19">
    <location>
        <begin position="105"/>
        <end position="124"/>
    </location>
</feature>
<evidence type="ECO:0000256" key="7">
    <source>
        <dbReference type="ARBA" id="ARBA00019373"/>
    </source>
</evidence>
<evidence type="ECO:0000256" key="4">
    <source>
        <dbReference type="ARBA" id="ARBA00005189"/>
    </source>
</evidence>
<dbReference type="GO" id="GO:0004605">
    <property type="term" value="F:phosphatidate cytidylyltransferase activity"/>
    <property type="evidence" value="ECO:0007669"/>
    <property type="project" value="UniProtKB-EC"/>
</dbReference>
<dbReference type="Pfam" id="PF01148">
    <property type="entry name" value="CTP_transf_1"/>
    <property type="match status" value="1"/>
</dbReference>
<feature type="transmembrane region" description="Helical" evidence="19">
    <location>
        <begin position="36"/>
        <end position="55"/>
    </location>
</feature>
<evidence type="ECO:0000256" key="6">
    <source>
        <dbReference type="ARBA" id="ARBA00012487"/>
    </source>
</evidence>
<keyword evidence="14" id="KW-0443">Lipid metabolism</keyword>
<accession>A0A3D8JAZ8</accession>
<evidence type="ECO:0000256" key="19">
    <source>
        <dbReference type="SAM" id="Phobius"/>
    </source>
</evidence>
<feature type="transmembrane region" description="Helical" evidence="19">
    <location>
        <begin position="62"/>
        <end position="78"/>
    </location>
</feature>
<dbReference type="EMBL" id="NXLX01000003">
    <property type="protein sequence ID" value="RDU74335.1"/>
    <property type="molecule type" value="Genomic_DNA"/>
</dbReference>
<evidence type="ECO:0000256" key="16">
    <source>
        <dbReference type="ARBA" id="ARBA00023209"/>
    </source>
</evidence>
<feature type="transmembrane region" description="Helical" evidence="19">
    <location>
        <begin position="235"/>
        <end position="256"/>
    </location>
</feature>
<evidence type="ECO:0000256" key="13">
    <source>
        <dbReference type="ARBA" id="ARBA00022989"/>
    </source>
</evidence>
<feature type="transmembrane region" description="Helical" evidence="19">
    <location>
        <begin position="130"/>
        <end position="148"/>
    </location>
</feature>
<protein>
    <recommendedName>
        <fullName evidence="7 18">Phosphatidate cytidylyltransferase</fullName>
        <ecNumber evidence="6 18">2.7.7.41</ecNumber>
    </recommendedName>
</protein>
<gene>
    <name evidence="20" type="ORF">CQA57_02320</name>
</gene>
<feature type="transmembrane region" description="Helical" evidence="19">
    <location>
        <begin position="194"/>
        <end position="215"/>
    </location>
</feature>
<evidence type="ECO:0000313" key="21">
    <source>
        <dbReference type="Proteomes" id="UP000256695"/>
    </source>
</evidence>
<evidence type="ECO:0000256" key="12">
    <source>
        <dbReference type="ARBA" id="ARBA00022695"/>
    </source>
</evidence>
<comment type="similarity">
    <text evidence="5 18">Belongs to the CDS family.</text>
</comment>
<evidence type="ECO:0000256" key="3">
    <source>
        <dbReference type="ARBA" id="ARBA00005119"/>
    </source>
</evidence>
<evidence type="ECO:0000256" key="10">
    <source>
        <dbReference type="ARBA" id="ARBA00022679"/>
    </source>
</evidence>
<evidence type="ECO:0000313" key="20">
    <source>
        <dbReference type="EMBL" id="RDU74335.1"/>
    </source>
</evidence>
<evidence type="ECO:0000256" key="8">
    <source>
        <dbReference type="ARBA" id="ARBA00022475"/>
    </source>
</evidence>
<evidence type="ECO:0000256" key="1">
    <source>
        <dbReference type="ARBA" id="ARBA00001698"/>
    </source>
</evidence>
<keyword evidence="17" id="KW-1208">Phospholipid metabolism</keyword>
<dbReference type="GO" id="GO:0005886">
    <property type="term" value="C:plasma membrane"/>
    <property type="evidence" value="ECO:0007669"/>
    <property type="project" value="UniProtKB-SubCell"/>
</dbReference>
<organism evidence="20 21">
    <name type="scientific">Helicobacter anseris</name>
    <dbReference type="NCBI Taxonomy" id="375926"/>
    <lineage>
        <taxon>Bacteria</taxon>
        <taxon>Pseudomonadati</taxon>
        <taxon>Campylobacterota</taxon>
        <taxon>Epsilonproteobacteria</taxon>
        <taxon>Campylobacterales</taxon>
        <taxon>Helicobacteraceae</taxon>
        <taxon>Helicobacter</taxon>
    </lineage>
</organism>
<keyword evidence="15 19" id="KW-0472">Membrane</keyword>
<dbReference type="RefSeq" id="WP_115578630.1">
    <property type="nucleotide sequence ID" value="NZ_NXLX01000003.1"/>
</dbReference>
<keyword evidence="11 18" id="KW-0812">Transmembrane</keyword>
<keyword evidence="12 18" id="KW-0548">Nucleotidyltransferase</keyword>
<feature type="transmembrane region" description="Helical" evidence="19">
    <location>
        <begin position="12"/>
        <end position="30"/>
    </location>
</feature>
<dbReference type="AlphaFoldDB" id="A0A3D8JAZ8"/>
<keyword evidence="21" id="KW-1185">Reference proteome</keyword>
<evidence type="ECO:0000256" key="11">
    <source>
        <dbReference type="ARBA" id="ARBA00022692"/>
    </source>
</evidence>
<keyword evidence="10 18" id="KW-0808">Transferase</keyword>